<dbReference type="EMBL" id="JAPDGR010000785">
    <property type="protein sequence ID" value="KAJ2987467.1"/>
    <property type="molecule type" value="Genomic_DNA"/>
</dbReference>
<reference evidence="1" key="1">
    <citation type="submission" date="2022-10" db="EMBL/GenBank/DDBJ databases">
        <title>Genome Sequence of Xylaria curta.</title>
        <authorList>
            <person name="Buettner E."/>
        </authorList>
    </citation>
    <scope>NUCLEOTIDE SEQUENCE</scope>
    <source>
        <strain evidence="1">Babe10</strain>
    </source>
</reference>
<evidence type="ECO:0000313" key="1">
    <source>
        <dbReference type="EMBL" id="KAJ2987467.1"/>
    </source>
</evidence>
<keyword evidence="2" id="KW-1185">Reference proteome</keyword>
<name>A0ACC1P7A9_9PEZI</name>
<accession>A0ACC1P7A9</accession>
<dbReference type="Proteomes" id="UP001143856">
    <property type="component" value="Unassembled WGS sequence"/>
</dbReference>
<comment type="caution">
    <text evidence="1">The sequence shown here is derived from an EMBL/GenBank/DDBJ whole genome shotgun (WGS) entry which is preliminary data.</text>
</comment>
<sequence length="1000" mass="113923">MEQDLKDAVVLMDSIVACGQDLENLLDGPNGAATKDELDAVVRLIAAKSRRLADLRNNLSAENENESDGDTDSEMGAFFTIPELKFVAWKEASSLDSPLEEHVAIQIPRSQPTPEDLNGGLERIEPFPTSKPNTNRKAPEEASKPTKEFKRAGLPPGNPQPLEELPDRIRICSQRLSIFLDYNIHDSTFNWSSYERTPFIILRPFKFLVDMGEEIRTALLDLNRIRQERFPSRGEEEYDVLWKTERPMDDPEPAVVDPAVLSEAELTALIKDLQCLTSFMDGYIEPTMTIGQLDHVFFSDLWFLYPARSLIYVKDKKVPHKIWKVIQRTGGRWGQGTRMKGPIGQYVDGTSGFNPFVIDCFHLDYDGTRYTQTYRQIQIDHFEGSQPILSLPVIPIHAAEKAGLVDCREVVERGREFVKCTRPSHRQYTGRSQVLRPNGAKLYERDADAPENATRHAEWIESEVMVDFERALQEMPSWRPDTNDINLYKVKQEEKSFGGIELDNVWDIKLSERVIYEEWNKIQDWDKERTSPIDDEDLMLLPDRVFAFVFRTRKWACLQIGKDNDGQDMLKEKRPREEPWRDLQLPDGHKRLVQSLIESHFAGKGQSSLQFDLVRAKGKGLIILLHGVPGVGKTSTAECAAEAYSRPLLPITCGDLGSSPREVEKKLDEAFQLAQQWNCVLLLDEADIFLAQRTENDITRNALVSVFLRVLEYYEGILFLTTNRVGVFDEAFKSRIHLPLYYPPLEWKFAEKIWRTYLKKLKSSNLVEIDEEDILSYAENFFEKQNAKNSKIGPVWNGRQIRNAFQSAVALAGYKQNGNKFRVERDHFERVSKASNEFNHYIWSIKTETDSDKASRWGIRYDAFEADETIHLKQMQPVISPGMRGIAFGSQHTNYAPAGMPLMNNASQGIPQQGNFSDGLLTQSAGVFAGMTAATTGIMGSHLAQAGQGQLSQQPQQQAYQQQTFQHLQQQAFQQTQLQAPQLQASQLQASQLQAFQQTQ</sequence>
<organism evidence="1 2">
    <name type="scientific">Xylaria curta</name>
    <dbReference type="NCBI Taxonomy" id="42375"/>
    <lineage>
        <taxon>Eukaryota</taxon>
        <taxon>Fungi</taxon>
        <taxon>Dikarya</taxon>
        <taxon>Ascomycota</taxon>
        <taxon>Pezizomycotina</taxon>
        <taxon>Sordariomycetes</taxon>
        <taxon>Xylariomycetidae</taxon>
        <taxon>Xylariales</taxon>
        <taxon>Xylariaceae</taxon>
        <taxon>Xylaria</taxon>
    </lineage>
</organism>
<evidence type="ECO:0000313" key="2">
    <source>
        <dbReference type="Proteomes" id="UP001143856"/>
    </source>
</evidence>
<gene>
    <name evidence="1" type="ORF">NUW58_g4489</name>
</gene>
<proteinExistence type="predicted"/>
<protein>
    <submittedName>
        <fullName evidence="1">Uncharacterized protein</fullName>
    </submittedName>
</protein>